<dbReference type="Gene3D" id="3.40.50.150">
    <property type="entry name" value="Vaccinia Virus protein VP39"/>
    <property type="match status" value="1"/>
</dbReference>
<dbReference type="GO" id="GO:0032259">
    <property type="term" value="P:methylation"/>
    <property type="evidence" value="ECO:0007669"/>
    <property type="project" value="UniProtKB-KW"/>
</dbReference>
<evidence type="ECO:0000256" key="2">
    <source>
        <dbReference type="ARBA" id="ARBA00022679"/>
    </source>
</evidence>
<dbReference type="Proteomes" id="UP000435243">
    <property type="component" value="Unassembled WGS sequence"/>
</dbReference>
<evidence type="ECO:0000259" key="3">
    <source>
        <dbReference type="Pfam" id="PF13649"/>
    </source>
</evidence>
<protein>
    <submittedName>
        <fullName evidence="4">Methyltransferase domain-containing protein</fullName>
    </submittedName>
</protein>
<comment type="caution">
    <text evidence="4">The sequence shown here is derived from an EMBL/GenBank/DDBJ whole genome shotgun (WGS) entry which is preliminary data.</text>
</comment>
<dbReference type="InterPro" id="IPR029063">
    <property type="entry name" value="SAM-dependent_MTases_sf"/>
</dbReference>
<keyword evidence="2 4" id="KW-0808">Transferase</keyword>
<evidence type="ECO:0000313" key="4">
    <source>
        <dbReference type="EMBL" id="MXO87753.1"/>
    </source>
</evidence>
<dbReference type="AlphaFoldDB" id="A0A844ZJV8"/>
<dbReference type="PANTHER" id="PTHR43861:SF1">
    <property type="entry name" value="TRANS-ACONITATE 2-METHYLTRANSFERASE"/>
    <property type="match status" value="1"/>
</dbReference>
<gene>
    <name evidence="4" type="ORF">GRI32_03270</name>
</gene>
<dbReference type="GO" id="GO:0008168">
    <property type="term" value="F:methyltransferase activity"/>
    <property type="evidence" value="ECO:0007669"/>
    <property type="project" value="UniProtKB-KW"/>
</dbReference>
<accession>A0A844ZJV8</accession>
<evidence type="ECO:0000313" key="5">
    <source>
        <dbReference type="Proteomes" id="UP000435243"/>
    </source>
</evidence>
<dbReference type="EMBL" id="WTYY01000002">
    <property type="protein sequence ID" value="MXO87753.1"/>
    <property type="molecule type" value="Genomic_DNA"/>
</dbReference>
<proteinExistence type="predicted"/>
<dbReference type="SUPFAM" id="SSF53335">
    <property type="entry name" value="S-adenosyl-L-methionine-dependent methyltransferases"/>
    <property type="match status" value="1"/>
</dbReference>
<name>A0A844ZJV8_9SPHN</name>
<dbReference type="CDD" id="cd02440">
    <property type="entry name" value="AdoMet_MTases"/>
    <property type="match status" value="1"/>
</dbReference>
<dbReference type="InterPro" id="IPR041698">
    <property type="entry name" value="Methyltransf_25"/>
</dbReference>
<reference evidence="4 5" key="1">
    <citation type="submission" date="2019-12" db="EMBL/GenBank/DDBJ databases">
        <title>Genomic-based taxomic classification of the family Erythrobacteraceae.</title>
        <authorList>
            <person name="Xu L."/>
        </authorList>
    </citation>
    <scope>NUCLEOTIDE SEQUENCE [LARGE SCALE GENOMIC DNA]</scope>
    <source>
        <strain evidence="4 5">JCM 16339</strain>
    </source>
</reference>
<dbReference type="PANTHER" id="PTHR43861">
    <property type="entry name" value="TRANS-ACONITATE 2-METHYLTRANSFERASE-RELATED"/>
    <property type="match status" value="1"/>
</dbReference>
<keyword evidence="5" id="KW-1185">Reference proteome</keyword>
<feature type="domain" description="Methyltransferase" evidence="3">
    <location>
        <begin position="43"/>
        <end position="131"/>
    </location>
</feature>
<organism evidence="4 5">
    <name type="scientific">Alteraurantiacibacter aestuarii</name>
    <dbReference type="NCBI Taxonomy" id="650004"/>
    <lineage>
        <taxon>Bacteria</taxon>
        <taxon>Pseudomonadati</taxon>
        <taxon>Pseudomonadota</taxon>
        <taxon>Alphaproteobacteria</taxon>
        <taxon>Sphingomonadales</taxon>
        <taxon>Erythrobacteraceae</taxon>
        <taxon>Alteraurantiacibacter</taxon>
    </lineage>
</organism>
<dbReference type="Pfam" id="PF13649">
    <property type="entry name" value="Methyltransf_25"/>
    <property type="match status" value="1"/>
</dbReference>
<keyword evidence="1 4" id="KW-0489">Methyltransferase</keyword>
<dbReference type="OrthoDB" id="9804312at2"/>
<evidence type="ECO:0000256" key="1">
    <source>
        <dbReference type="ARBA" id="ARBA00022603"/>
    </source>
</evidence>
<sequence>MMGDRATLDFYEREAPSYTLSGREGPARHLDNFLSRLAPGARILELGCGGGRDAAHMLKRGFDVVPTDGSAAMAKKGQERIGIAVQVMRFDELDAVEEYDAVWAHASIHHMPFDGLPDVLRRIARALKPGGWHYANFKLGEGEARDTFGRLYNFPPEEELRAAYAAIPDWDFVDVLRYEDGGLDKVMRDWMAITMHKKPA</sequence>